<sequence length="125" mass="13473">MTRILLVEDNELNRSLVRAIISRTTEPRLQGADVVEAQTLEQARAVLAGPDAFDVILLDVHLPDGSGLEIARDLADRSDRPAVVALTAAAMAREQTAAMDAGCDMFLAKPYTSTDLIQTVVDVLK</sequence>
<comment type="caution">
    <text evidence="4">The sequence shown here is derived from an EMBL/GenBank/DDBJ whole genome shotgun (WGS) entry which is preliminary data.</text>
</comment>
<dbReference type="PANTHER" id="PTHR44591:SF3">
    <property type="entry name" value="RESPONSE REGULATORY DOMAIN-CONTAINING PROTEIN"/>
    <property type="match status" value="1"/>
</dbReference>
<proteinExistence type="predicted"/>
<keyword evidence="1 2" id="KW-0597">Phosphoprotein</keyword>
<dbReference type="PANTHER" id="PTHR44591">
    <property type="entry name" value="STRESS RESPONSE REGULATOR PROTEIN 1"/>
    <property type="match status" value="1"/>
</dbReference>
<evidence type="ECO:0000313" key="5">
    <source>
        <dbReference type="Proteomes" id="UP000612585"/>
    </source>
</evidence>
<evidence type="ECO:0000259" key="3">
    <source>
        <dbReference type="PROSITE" id="PS50110"/>
    </source>
</evidence>
<dbReference type="Gene3D" id="3.40.50.2300">
    <property type="match status" value="1"/>
</dbReference>
<gene>
    <name evidence="4" type="ORF">Vau01_092860</name>
</gene>
<dbReference type="InterPro" id="IPR001789">
    <property type="entry name" value="Sig_transdc_resp-reg_receiver"/>
</dbReference>
<feature type="modified residue" description="4-aspartylphosphate" evidence="2">
    <location>
        <position position="59"/>
    </location>
</feature>
<dbReference type="SMART" id="SM00448">
    <property type="entry name" value="REC"/>
    <property type="match status" value="1"/>
</dbReference>
<accession>A0A8J3ZH30</accession>
<evidence type="ECO:0000256" key="2">
    <source>
        <dbReference type="PROSITE-ProRule" id="PRU00169"/>
    </source>
</evidence>
<name>A0A8J3ZH30_9ACTN</name>
<dbReference type="AlphaFoldDB" id="A0A8J3ZH30"/>
<dbReference type="RefSeq" id="WP_204006931.1">
    <property type="nucleotide sequence ID" value="NZ_BOPG01000071.1"/>
</dbReference>
<protein>
    <recommendedName>
        <fullName evidence="3">Response regulatory domain-containing protein</fullName>
    </recommendedName>
</protein>
<dbReference type="PROSITE" id="PS50110">
    <property type="entry name" value="RESPONSE_REGULATORY"/>
    <property type="match status" value="1"/>
</dbReference>
<dbReference type="Pfam" id="PF00072">
    <property type="entry name" value="Response_reg"/>
    <property type="match status" value="1"/>
</dbReference>
<organism evidence="4 5">
    <name type="scientific">Virgisporangium aurantiacum</name>
    <dbReference type="NCBI Taxonomy" id="175570"/>
    <lineage>
        <taxon>Bacteria</taxon>
        <taxon>Bacillati</taxon>
        <taxon>Actinomycetota</taxon>
        <taxon>Actinomycetes</taxon>
        <taxon>Micromonosporales</taxon>
        <taxon>Micromonosporaceae</taxon>
        <taxon>Virgisporangium</taxon>
    </lineage>
</organism>
<feature type="domain" description="Response regulatory" evidence="3">
    <location>
        <begin position="3"/>
        <end position="124"/>
    </location>
</feature>
<dbReference type="CDD" id="cd17546">
    <property type="entry name" value="REC_hyHK_CKI1_RcsC-like"/>
    <property type="match status" value="1"/>
</dbReference>
<dbReference type="GO" id="GO:0000160">
    <property type="term" value="P:phosphorelay signal transduction system"/>
    <property type="evidence" value="ECO:0007669"/>
    <property type="project" value="InterPro"/>
</dbReference>
<evidence type="ECO:0000313" key="4">
    <source>
        <dbReference type="EMBL" id="GIJ61770.1"/>
    </source>
</evidence>
<dbReference type="InterPro" id="IPR011006">
    <property type="entry name" value="CheY-like_superfamily"/>
</dbReference>
<dbReference type="Proteomes" id="UP000612585">
    <property type="component" value="Unassembled WGS sequence"/>
</dbReference>
<reference evidence="4" key="1">
    <citation type="submission" date="2021-01" db="EMBL/GenBank/DDBJ databases">
        <title>Whole genome shotgun sequence of Virgisporangium aurantiacum NBRC 16421.</title>
        <authorList>
            <person name="Komaki H."/>
            <person name="Tamura T."/>
        </authorList>
    </citation>
    <scope>NUCLEOTIDE SEQUENCE</scope>
    <source>
        <strain evidence="4">NBRC 16421</strain>
    </source>
</reference>
<keyword evidence="5" id="KW-1185">Reference proteome</keyword>
<dbReference type="InterPro" id="IPR050595">
    <property type="entry name" value="Bact_response_regulator"/>
</dbReference>
<dbReference type="EMBL" id="BOPG01000071">
    <property type="protein sequence ID" value="GIJ61770.1"/>
    <property type="molecule type" value="Genomic_DNA"/>
</dbReference>
<evidence type="ECO:0000256" key="1">
    <source>
        <dbReference type="ARBA" id="ARBA00022553"/>
    </source>
</evidence>
<dbReference type="SUPFAM" id="SSF52172">
    <property type="entry name" value="CheY-like"/>
    <property type="match status" value="1"/>
</dbReference>